<evidence type="ECO:0000313" key="3">
    <source>
        <dbReference type="Proteomes" id="UP000321400"/>
    </source>
</evidence>
<accession>A0A511X4U8</accession>
<dbReference type="STRING" id="442899.SAMN05720591_1475"/>
<sequence>MTNQKNGRTNQEAKNNQREKRRKENLGMFDTEFANEFNIKHVDERKNEERRNKEREKKQGKC</sequence>
<gene>
    <name evidence="2" type="ORF">HAL01_24400</name>
</gene>
<proteinExistence type="predicted"/>
<dbReference type="OrthoDB" id="9946690at2"/>
<keyword evidence="3" id="KW-1185">Reference proteome</keyword>
<evidence type="ECO:0000313" key="2">
    <source>
        <dbReference type="EMBL" id="GEN57976.1"/>
    </source>
</evidence>
<dbReference type="Proteomes" id="UP000321400">
    <property type="component" value="Unassembled WGS sequence"/>
</dbReference>
<feature type="compositionally biased region" description="Basic and acidic residues" evidence="1">
    <location>
        <begin position="15"/>
        <end position="25"/>
    </location>
</feature>
<feature type="compositionally biased region" description="Polar residues" evidence="1">
    <location>
        <begin position="1"/>
        <end position="14"/>
    </location>
</feature>
<dbReference type="AlphaFoldDB" id="A0A511X4U8"/>
<evidence type="ECO:0000256" key="1">
    <source>
        <dbReference type="SAM" id="MobiDB-lite"/>
    </source>
</evidence>
<reference evidence="2 3" key="1">
    <citation type="submission" date="2019-07" db="EMBL/GenBank/DDBJ databases">
        <title>Whole genome shotgun sequence of Halolactibacillus alkaliphilus NBRC 103919.</title>
        <authorList>
            <person name="Hosoyama A."/>
            <person name="Uohara A."/>
            <person name="Ohji S."/>
            <person name="Ichikawa N."/>
        </authorList>
    </citation>
    <scope>NUCLEOTIDE SEQUENCE [LARGE SCALE GENOMIC DNA]</scope>
    <source>
        <strain evidence="2 3">NBRC 103919</strain>
    </source>
</reference>
<organism evidence="2 3">
    <name type="scientific">Halolactibacillus alkaliphilus</name>
    <dbReference type="NCBI Taxonomy" id="442899"/>
    <lineage>
        <taxon>Bacteria</taxon>
        <taxon>Bacillati</taxon>
        <taxon>Bacillota</taxon>
        <taxon>Bacilli</taxon>
        <taxon>Bacillales</taxon>
        <taxon>Bacillaceae</taxon>
        <taxon>Halolactibacillus</taxon>
    </lineage>
</organism>
<feature type="compositionally biased region" description="Basic and acidic residues" evidence="1">
    <location>
        <begin position="38"/>
        <end position="62"/>
    </location>
</feature>
<dbReference type="RefSeq" id="WP_089803617.1">
    <property type="nucleotide sequence ID" value="NZ_BJYE01000052.1"/>
</dbReference>
<name>A0A511X4U8_9BACI</name>
<comment type="caution">
    <text evidence="2">The sequence shown here is derived from an EMBL/GenBank/DDBJ whole genome shotgun (WGS) entry which is preliminary data.</text>
</comment>
<dbReference type="EMBL" id="BJYE01000052">
    <property type="protein sequence ID" value="GEN57976.1"/>
    <property type="molecule type" value="Genomic_DNA"/>
</dbReference>
<feature type="region of interest" description="Disordered" evidence="1">
    <location>
        <begin position="1"/>
        <end position="62"/>
    </location>
</feature>
<protein>
    <submittedName>
        <fullName evidence="2">Uncharacterized protein</fullName>
    </submittedName>
</protein>